<dbReference type="EMBL" id="FNAN01000019">
    <property type="protein sequence ID" value="SDG47511.1"/>
    <property type="molecule type" value="Genomic_DNA"/>
</dbReference>
<dbReference type="InterPro" id="IPR011989">
    <property type="entry name" value="ARM-like"/>
</dbReference>
<accession>A0A1G7UJT1</accession>
<proteinExistence type="predicted"/>
<keyword evidence="2" id="KW-1185">Reference proteome</keyword>
<dbReference type="STRING" id="659014.SAMN04487996_11918"/>
<name>A0A1G7UJT1_9BACT</name>
<dbReference type="Proteomes" id="UP000198748">
    <property type="component" value="Unassembled WGS sequence"/>
</dbReference>
<sequence length="275" mass="30321">MEPDIEKLLEKYYDGETSLEEERALKQFFQSGQVPEHLQSHAAQFGYFANARKEQPSLNFNHELAMRLDPRAARADRPAVAQGAQGTQGLNPGLGGGRWMLRVAAGLALLIVGFGAGWLVQSRSENGALLAALEEKEAGQVAEMKKVLAFEQMNSTSASERIQAVNHSYTIPDADRDITQLLINTLNFDPNVNVRLAACQALTHFADEAEVKEALIQSLAIQTDPNIQISLIEALVAIKEKRALDQFQQLARDQEVLDVVRLKATEGMNRLTTDV</sequence>
<organism evidence="1 2">
    <name type="scientific">Dyadobacter soli</name>
    <dbReference type="NCBI Taxonomy" id="659014"/>
    <lineage>
        <taxon>Bacteria</taxon>
        <taxon>Pseudomonadati</taxon>
        <taxon>Bacteroidota</taxon>
        <taxon>Cytophagia</taxon>
        <taxon>Cytophagales</taxon>
        <taxon>Spirosomataceae</taxon>
        <taxon>Dyadobacter</taxon>
    </lineage>
</organism>
<dbReference type="Pfam" id="PF13646">
    <property type="entry name" value="HEAT_2"/>
    <property type="match status" value="1"/>
</dbReference>
<dbReference type="InterPro" id="IPR016024">
    <property type="entry name" value="ARM-type_fold"/>
</dbReference>
<evidence type="ECO:0000313" key="1">
    <source>
        <dbReference type="EMBL" id="SDG47511.1"/>
    </source>
</evidence>
<dbReference type="SUPFAM" id="SSF48371">
    <property type="entry name" value="ARM repeat"/>
    <property type="match status" value="1"/>
</dbReference>
<dbReference type="Gene3D" id="1.25.10.10">
    <property type="entry name" value="Leucine-rich Repeat Variant"/>
    <property type="match status" value="1"/>
</dbReference>
<gene>
    <name evidence="1" type="ORF">SAMN04487996_11918</name>
</gene>
<dbReference type="AlphaFoldDB" id="A0A1G7UJT1"/>
<evidence type="ECO:0000313" key="2">
    <source>
        <dbReference type="Proteomes" id="UP000198748"/>
    </source>
</evidence>
<protein>
    <submittedName>
        <fullName evidence="1">HEAT repeat-containing protein</fullName>
    </submittedName>
</protein>
<dbReference type="OrthoDB" id="667398at2"/>
<dbReference type="RefSeq" id="WP_090156216.1">
    <property type="nucleotide sequence ID" value="NZ_FNAN01000019.1"/>
</dbReference>
<reference evidence="2" key="1">
    <citation type="submission" date="2016-10" db="EMBL/GenBank/DDBJ databases">
        <authorList>
            <person name="Varghese N."/>
            <person name="Submissions S."/>
        </authorList>
    </citation>
    <scope>NUCLEOTIDE SEQUENCE [LARGE SCALE GENOMIC DNA]</scope>
    <source>
        <strain evidence="2">DSM 25329</strain>
    </source>
</reference>